<comment type="similarity">
    <text evidence="1">Belongs to the ROK (NagC/XylR) family.</text>
</comment>
<dbReference type="STRING" id="180332.GCA_000797495_03390"/>
<organism evidence="2 3">
    <name type="scientific">Robinsoniella peoriensis</name>
    <dbReference type="NCBI Taxonomy" id="180332"/>
    <lineage>
        <taxon>Bacteria</taxon>
        <taxon>Bacillati</taxon>
        <taxon>Bacillota</taxon>
        <taxon>Clostridia</taxon>
        <taxon>Lachnospirales</taxon>
        <taxon>Lachnospiraceae</taxon>
        <taxon>Robinsoniella</taxon>
    </lineage>
</organism>
<keyword evidence="2" id="KW-0418">Kinase</keyword>
<sequence>MRKVWLLEKDREKMKKYLAVDIGGTFLKYSLMNDEYQVLEEGEEPTAKNPEQFLEQIKMTVKRYQQKICGIAVCMAGFINPVTGENTDYSVGENFRKYNLKKELADTFHVPVLIENDSNCAAVGELIKGSGQDIQNFCMLTFGTGIGGAMIIDRHLYRGSHYKAAEAGLVKLEYTSSDGVSASATSVLVREVSRELGREVDGIYVFAHLDDPKVFNIYREWLNKAAMAAGNAAMLLDPEKMLIGGAVSHQPRFLVDLQEEVYRLYPQLRAYTKIEACRLGNQAGRIGALHLYRITFEEEDEELDREE</sequence>
<evidence type="ECO:0000313" key="3">
    <source>
        <dbReference type="Proteomes" id="UP000306509"/>
    </source>
</evidence>
<dbReference type="InterPro" id="IPR000600">
    <property type="entry name" value="ROK"/>
</dbReference>
<accession>A0A4U8Q0H1</accession>
<comment type="caution">
    <text evidence="2">The sequence shown here is derived from an EMBL/GenBank/DDBJ whole genome shotgun (WGS) entry which is preliminary data.</text>
</comment>
<dbReference type="EC" id="2.7.1.85" evidence="2"/>
<dbReference type="Pfam" id="PF00480">
    <property type="entry name" value="ROK"/>
    <property type="match status" value="1"/>
</dbReference>
<dbReference type="RefSeq" id="WP_138003978.1">
    <property type="nucleotide sequence ID" value="NZ_QGQD01000104.1"/>
</dbReference>
<keyword evidence="2" id="KW-0808">Transferase</keyword>
<keyword evidence="3" id="KW-1185">Reference proteome</keyword>
<dbReference type="PANTHER" id="PTHR18964:SF165">
    <property type="entry name" value="BETA-GLUCOSIDE KINASE"/>
    <property type="match status" value="1"/>
</dbReference>
<gene>
    <name evidence="2" type="primary">bglK_3</name>
    <name evidence="2" type="ORF">DSM106044_05074</name>
</gene>
<protein>
    <submittedName>
        <fullName evidence="2">Beta-glucoside kinase</fullName>
        <ecNumber evidence="2">2.7.1.85</ecNumber>
    </submittedName>
</protein>
<evidence type="ECO:0000313" key="2">
    <source>
        <dbReference type="EMBL" id="TLC98164.1"/>
    </source>
</evidence>
<dbReference type="Gene3D" id="3.30.420.40">
    <property type="match status" value="2"/>
</dbReference>
<dbReference type="PANTHER" id="PTHR18964">
    <property type="entry name" value="ROK (REPRESSOR, ORF, KINASE) FAMILY"/>
    <property type="match status" value="1"/>
</dbReference>
<dbReference type="InterPro" id="IPR043129">
    <property type="entry name" value="ATPase_NBD"/>
</dbReference>
<dbReference type="Proteomes" id="UP000306509">
    <property type="component" value="Unassembled WGS sequence"/>
</dbReference>
<dbReference type="AlphaFoldDB" id="A0A4U8Q0H1"/>
<dbReference type="EMBL" id="QGQD01000104">
    <property type="protein sequence ID" value="TLC98164.1"/>
    <property type="molecule type" value="Genomic_DNA"/>
</dbReference>
<evidence type="ECO:0000256" key="1">
    <source>
        <dbReference type="ARBA" id="ARBA00006479"/>
    </source>
</evidence>
<dbReference type="GO" id="GO:0047700">
    <property type="term" value="F:beta-glucoside kinase activity"/>
    <property type="evidence" value="ECO:0007669"/>
    <property type="project" value="UniProtKB-EC"/>
</dbReference>
<dbReference type="SUPFAM" id="SSF53067">
    <property type="entry name" value="Actin-like ATPase domain"/>
    <property type="match status" value="1"/>
</dbReference>
<proteinExistence type="inferred from homology"/>
<name>A0A4U8Q0H1_9FIRM</name>
<reference evidence="2 3" key="1">
    <citation type="journal article" date="2019" name="Anaerobe">
        <title>Detection of Robinsoniella peoriensis in multiple bone samples of a trauma patient.</title>
        <authorList>
            <person name="Schrottner P."/>
            <person name="Hartwich K."/>
            <person name="Bunk B."/>
            <person name="Schober I."/>
            <person name="Helbig S."/>
            <person name="Rudolph W.W."/>
            <person name="Gunzer F."/>
        </authorList>
    </citation>
    <scope>NUCLEOTIDE SEQUENCE [LARGE SCALE GENOMIC DNA]</scope>
    <source>
        <strain evidence="2 3">DSM 106044</strain>
    </source>
</reference>